<dbReference type="RefSeq" id="XP_008457824.2">
    <property type="nucleotide sequence ID" value="XM_008459602.3"/>
</dbReference>
<dbReference type="Proteomes" id="UP001652600">
    <property type="component" value="Chromosome 11"/>
</dbReference>
<dbReference type="ESTHER" id="cucme-a0a1s3c6j4">
    <property type="family name" value="Triacylglycerol-lipase-OBL1-like"/>
</dbReference>
<dbReference type="Pfam" id="PF01764">
    <property type="entry name" value="Lipase_3"/>
    <property type="match status" value="1"/>
</dbReference>
<gene>
    <name evidence="4" type="primary">LOC103497416</name>
</gene>
<evidence type="ECO:0000313" key="3">
    <source>
        <dbReference type="Proteomes" id="UP001652600"/>
    </source>
</evidence>
<dbReference type="InterPro" id="IPR044819">
    <property type="entry name" value="OBL-like"/>
</dbReference>
<dbReference type="GO" id="GO:0004806">
    <property type="term" value="F:triacylglycerol lipase activity"/>
    <property type="evidence" value="ECO:0007669"/>
    <property type="project" value="InterPro"/>
</dbReference>
<evidence type="ECO:0000256" key="1">
    <source>
        <dbReference type="ARBA" id="ARBA00022801"/>
    </source>
</evidence>
<dbReference type="eggNOG" id="KOG4569">
    <property type="taxonomic scope" value="Eukaryota"/>
</dbReference>
<evidence type="ECO:0000259" key="2">
    <source>
        <dbReference type="Pfam" id="PF01764"/>
    </source>
</evidence>
<dbReference type="SUPFAM" id="SSF53474">
    <property type="entry name" value="alpha/beta-Hydrolases"/>
    <property type="match status" value="1"/>
</dbReference>
<sequence>MSTSHDFSNNYVVLVPQEMSFYNLFKMLWSNGIDKMGFVHSQKDREDDYLQNRLMVVFFSLLFQKLLLLFSKLLAKLGSIVEFCLNLVSSNGGLLMLQGKMEIPKAESEKFMSFIGQIDRRVELDSSIKAGDYRYFSSLTVMASKLSYENHAFVKITVQDHWKMELIGFYHFWNDFQEKHTTTAFILQDKTSNPNIILVVFRGTEFFDANAWCTDVDLSWYEFEEMGAIHGGFIKSLGLQRKTGWPKDVKLDPDRRVAYYFIRQKLKELLQLNRGAKFIITGHSLGGALAALFPAVLALHEETWLLNRLHGIYTYGQPRVGNDKFKEFMEKVLHKHGCRYFRFVYSNDIVTRLPTNNPNFMFQHFGTCLYFNSCYKGKEVEEEAVKNYFSFSGLIQHSFVALWELIRSFLIPYIEGPEYTETWLLKAIRLMSVVFPFIFPGLVAHNMQDYVNLTRLGSQSLFINLQDNVIVESYYLSDEDSCYDIELEHEEAIF</sequence>
<protein>
    <submittedName>
        <fullName evidence="4">Triacylglycerol lipase OBL1-like</fullName>
    </submittedName>
</protein>
<proteinExistence type="predicted"/>
<dbReference type="KEGG" id="cmo:103497416"/>
<name>A0A1S3C6J4_CUCME</name>
<keyword evidence="3" id="KW-1185">Reference proteome</keyword>
<feature type="domain" description="Fungal lipase-type" evidence="2">
    <location>
        <begin position="199"/>
        <end position="356"/>
    </location>
</feature>
<dbReference type="AlphaFoldDB" id="A0A1S3C6J4"/>
<dbReference type="GeneID" id="103497416"/>
<keyword evidence="1" id="KW-0378">Hydrolase</keyword>
<dbReference type="InParanoid" id="A0A1S3C6J4"/>
<evidence type="ECO:0000313" key="4">
    <source>
        <dbReference type="RefSeq" id="XP_008457824.2"/>
    </source>
</evidence>
<dbReference type="InterPro" id="IPR002921">
    <property type="entry name" value="Fungal_lipase-type"/>
</dbReference>
<reference evidence="4" key="1">
    <citation type="submission" date="2025-08" db="UniProtKB">
        <authorList>
            <consortium name="RefSeq"/>
        </authorList>
    </citation>
    <scope>IDENTIFICATION</scope>
    <source>
        <tissue evidence="4">Stem</tissue>
    </source>
</reference>
<organism evidence="3 4">
    <name type="scientific">Cucumis melo</name>
    <name type="common">Muskmelon</name>
    <dbReference type="NCBI Taxonomy" id="3656"/>
    <lineage>
        <taxon>Eukaryota</taxon>
        <taxon>Viridiplantae</taxon>
        <taxon>Streptophyta</taxon>
        <taxon>Embryophyta</taxon>
        <taxon>Tracheophyta</taxon>
        <taxon>Spermatophyta</taxon>
        <taxon>Magnoliopsida</taxon>
        <taxon>eudicotyledons</taxon>
        <taxon>Gunneridae</taxon>
        <taxon>Pentapetalae</taxon>
        <taxon>rosids</taxon>
        <taxon>fabids</taxon>
        <taxon>Cucurbitales</taxon>
        <taxon>Cucurbitaceae</taxon>
        <taxon>Benincaseae</taxon>
        <taxon>Cucumis</taxon>
    </lineage>
</organism>
<dbReference type="CDD" id="cd00519">
    <property type="entry name" value="Lipase_3"/>
    <property type="match status" value="1"/>
</dbReference>
<dbReference type="PANTHER" id="PTHR46086:SF17">
    <property type="entry name" value="ALPHA_BETA-HYDROLASES SUPERFAMILY PROTEIN"/>
    <property type="match status" value="1"/>
</dbReference>
<dbReference type="Gene3D" id="3.40.50.1820">
    <property type="entry name" value="alpha/beta hydrolase"/>
    <property type="match status" value="1"/>
</dbReference>
<dbReference type="InterPro" id="IPR029058">
    <property type="entry name" value="AB_hydrolase_fold"/>
</dbReference>
<dbReference type="PANTHER" id="PTHR46086">
    <property type="entry name" value="ALPHA/BETA-HYDROLASES SUPERFAMILY PROTEIN"/>
    <property type="match status" value="1"/>
</dbReference>
<accession>A0A1S3C6J4</accession>
<dbReference type="GO" id="GO:0006629">
    <property type="term" value="P:lipid metabolic process"/>
    <property type="evidence" value="ECO:0007669"/>
    <property type="project" value="InterPro"/>
</dbReference>